<dbReference type="PANTHER" id="PTHR37804">
    <property type="entry name" value="CDAA REGULATORY PROTEIN CDAR"/>
    <property type="match status" value="1"/>
</dbReference>
<proteinExistence type="predicted"/>
<gene>
    <name evidence="1" type="ORF">E6K76_06140</name>
</gene>
<dbReference type="Proteomes" id="UP000316852">
    <property type="component" value="Unassembled WGS sequence"/>
</dbReference>
<dbReference type="EMBL" id="VBOW01000026">
    <property type="protein sequence ID" value="TMQ59053.1"/>
    <property type="molecule type" value="Genomic_DNA"/>
</dbReference>
<comment type="caution">
    <text evidence="1">The sequence shown here is derived from an EMBL/GenBank/DDBJ whole genome shotgun (WGS) entry which is preliminary data.</text>
</comment>
<dbReference type="Gene3D" id="2.170.120.40">
    <property type="entry name" value="YbbR-like domain"/>
    <property type="match status" value="1"/>
</dbReference>
<organism evidence="1 2">
    <name type="scientific">Eiseniibacteriota bacterium</name>
    <dbReference type="NCBI Taxonomy" id="2212470"/>
    <lineage>
        <taxon>Bacteria</taxon>
        <taxon>Candidatus Eiseniibacteriota</taxon>
    </lineage>
</organism>
<dbReference type="InterPro" id="IPR012505">
    <property type="entry name" value="YbbR"/>
</dbReference>
<accession>A0A538T5X8</accession>
<protein>
    <submittedName>
        <fullName evidence="1">YbbR-like domain-containing protein</fullName>
    </submittedName>
</protein>
<evidence type="ECO:0000313" key="1">
    <source>
        <dbReference type="EMBL" id="TMQ59053.1"/>
    </source>
</evidence>
<evidence type="ECO:0000313" key="2">
    <source>
        <dbReference type="Proteomes" id="UP000316852"/>
    </source>
</evidence>
<dbReference type="Pfam" id="PF07949">
    <property type="entry name" value="YbbR"/>
    <property type="match status" value="1"/>
</dbReference>
<dbReference type="InterPro" id="IPR053154">
    <property type="entry name" value="c-di-AMP_regulator"/>
</dbReference>
<name>A0A538T5X8_UNCEI</name>
<dbReference type="Gene3D" id="2.170.120.30">
    <property type="match status" value="1"/>
</dbReference>
<dbReference type="PANTHER" id="PTHR37804:SF1">
    <property type="entry name" value="CDAA REGULATORY PROTEIN CDAR"/>
    <property type="match status" value="1"/>
</dbReference>
<reference evidence="1 2" key="1">
    <citation type="journal article" date="2019" name="Nat. Microbiol.">
        <title>Mediterranean grassland soil C-N compound turnover is dependent on rainfall and depth, and is mediated by genomically divergent microorganisms.</title>
        <authorList>
            <person name="Diamond S."/>
            <person name="Andeer P.F."/>
            <person name="Li Z."/>
            <person name="Crits-Christoph A."/>
            <person name="Burstein D."/>
            <person name="Anantharaman K."/>
            <person name="Lane K.R."/>
            <person name="Thomas B.C."/>
            <person name="Pan C."/>
            <person name="Northen T.R."/>
            <person name="Banfield J.F."/>
        </authorList>
    </citation>
    <scope>NUCLEOTIDE SEQUENCE [LARGE SCALE GENOMIC DNA]</scope>
    <source>
        <strain evidence="1">WS_6</strain>
    </source>
</reference>
<dbReference type="AlphaFoldDB" id="A0A538T5X8"/>
<sequence length="253" mass="27730">MDRAWFVGSFRLLISMWNGVRAILFDNLGLKLASLLLACLLYAHVVTEQERDAIIQIPIAVVGLADTLTSVGELPPRVAVKVRGKWKDLIRLSLTRPFLSIDLAGAKPGVFQTSITADEISRRAIPPELARIVSVTEVRDPRSVDLAIELKATRTLPVRVRVVGRPAEGYVLHSEPAVVPDSVRVMGPAKLVQEIDTLYTVAVDITGERERIQRLVALALPANVANLETRRCVVTILLDKAGPDSSSDHARVR</sequence>